<dbReference type="EMBL" id="PITI01000373">
    <property type="protein sequence ID" value="TBU06833.1"/>
    <property type="molecule type" value="Genomic_DNA"/>
</dbReference>
<dbReference type="STRING" id="148818.A0A4Q9LFM6"/>
<dbReference type="InterPro" id="IPR015507">
    <property type="entry name" value="rRNA-MeTfrase_E"/>
</dbReference>
<evidence type="ECO:0000256" key="5">
    <source>
        <dbReference type="ARBA" id="ARBA00022679"/>
    </source>
</evidence>
<gene>
    <name evidence="11" type="ORF">CWI36_0373p0010</name>
</gene>
<dbReference type="GO" id="GO:0016435">
    <property type="term" value="F:rRNA (guanine) methyltransferase activity"/>
    <property type="evidence" value="ECO:0007669"/>
    <property type="project" value="TreeGrafter"/>
</dbReference>
<dbReference type="SUPFAM" id="SSF53335">
    <property type="entry name" value="S-adenosyl-L-methionine-dependent methyltransferases"/>
    <property type="match status" value="1"/>
</dbReference>
<dbReference type="GO" id="GO:0000463">
    <property type="term" value="P:maturation of LSU-rRNA from tricistronic rRNA transcript (SSU-rRNA, 5.8S rRNA, LSU-rRNA)"/>
    <property type="evidence" value="ECO:0007669"/>
    <property type="project" value="TreeGrafter"/>
</dbReference>
<dbReference type="VEuPathDB" id="MicrosporidiaDB:CWI39_0338p0020"/>
<dbReference type="Pfam" id="PF07780">
    <property type="entry name" value="Spb1_C"/>
    <property type="match status" value="1"/>
</dbReference>
<dbReference type="Proteomes" id="UP000291404">
    <property type="component" value="Unassembled WGS sequence"/>
</dbReference>
<evidence type="ECO:0000256" key="2">
    <source>
        <dbReference type="ARBA" id="ARBA00022517"/>
    </source>
</evidence>
<dbReference type="HAMAP" id="MF_01547">
    <property type="entry name" value="RNA_methyltr_E"/>
    <property type="match status" value="1"/>
</dbReference>
<dbReference type="GO" id="GO:0008650">
    <property type="term" value="F:rRNA (uridine-2'-O-)-methyltransferase activity"/>
    <property type="evidence" value="ECO:0007669"/>
    <property type="project" value="TreeGrafter"/>
</dbReference>
<dbReference type="PANTHER" id="PTHR10920:SF13">
    <property type="entry name" value="PRE-RRNA 2'-O-RIBOSE RNA METHYLTRANSFERASE FTSJ3"/>
    <property type="match status" value="1"/>
</dbReference>
<comment type="caution">
    <text evidence="11">The sequence shown here is derived from an EMBL/GenBank/DDBJ whole genome shotgun (WGS) entry which is preliminary data.</text>
</comment>
<sequence length="850" mass="98926">MKKKIGKNRKDKYYSMAKEDGYRSRAAYKLIQLNAKYNFLSDANILVDLCAAPGGWLQVASKYMPVTRKIIGIDLDPIKPLNDVETLICDITHDKCKKELKRILDNNKVDVFLHDGAPNMGACWNKDSFVQNVLVLNALKLSASFLKKGGIFISKVFRSKDYSSLLWVFNQFFTNVSATKPLSSRNESAEIFVICKGFIMPDKIDSDFFKPEKVFSDSDNNLKTKDILKNREKGKVGEYNDFKFYKIGLLSNCLVSKNLLLDFLTFSKIVVDFDIKNGKEVFDKIFDKECLFLCEDLKVISEREIKILIKKIVKIKNLIEKKEIEIEIHSSNRKVETEIDNTKECVSDTVSEYSEEFSDEEKYSSEFTNSEDYESCSDEFNENDIVEENDTKIKEIEKKIVKKSKETRKMETSRQIRNIKSLKQPLDNFYLDPLFSKRNKTSEIKSLPENEIYNESKSEQINYKQESGFSNIKPEISQTSKLENNIPVSENIKKDLDDEISESYSCSDSLEINEGELRSIINLKENKKDFALSSVNRYVHDDHKNLPSFYKKEMEELNRIRDEEINYEKFNFLERKNIEALDRRKRRALKRSEKVLKNIDFDSDEDREQLIKKIFKSSYKKTKSKPKVIFPRGKNINIPNCKGKVKLLDRRMKKDKRNNLKKLKKKMTEEVKRYMSNIGLEINKEKLAANDSCWEDNAILLEYIGLYNSINNELVSVNDSFSGLKKGNGRPYDKAMFCYRQDRNLLWGASGMCQHCNQSHRVQEILDNKDTEIRRAKKCVISRAEMHKQPTPPLKQVNNQEDDVKTENTNNILPLILDSIITVKEPITNTNEEPDLEEDNEVVKMVEEII</sequence>
<keyword evidence="6" id="KW-0949">S-adenosyl-L-methionine</keyword>
<dbReference type="GO" id="GO:0005730">
    <property type="term" value="C:nucleolus"/>
    <property type="evidence" value="ECO:0007669"/>
    <property type="project" value="UniProtKB-SubCell"/>
</dbReference>
<dbReference type="PANTHER" id="PTHR10920">
    <property type="entry name" value="RIBOSOMAL RNA METHYLTRANSFERASE"/>
    <property type="match status" value="1"/>
</dbReference>
<dbReference type="InterPro" id="IPR012920">
    <property type="entry name" value="rRNA_MeTfrase_SPB1-like_C"/>
</dbReference>
<keyword evidence="3" id="KW-0698">rRNA processing</keyword>
<protein>
    <submittedName>
        <fullName evidence="11">Ribosomal RNA methyltransferase</fullName>
    </submittedName>
</protein>
<dbReference type="GO" id="GO:0030687">
    <property type="term" value="C:preribosome, large subunit precursor"/>
    <property type="evidence" value="ECO:0007669"/>
    <property type="project" value="TreeGrafter"/>
</dbReference>
<evidence type="ECO:0000259" key="9">
    <source>
        <dbReference type="Pfam" id="PF01728"/>
    </source>
</evidence>
<dbReference type="FunFam" id="3.40.50.150:FF:000004">
    <property type="entry name" value="AdoMet-dependent rRNA methyltransferase SPB1"/>
    <property type="match status" value="1"/>
</dbReference>
<name>A0A4Q9LFM6_9MICR</name>
<evidence type="ECO:0000256" key="1">
    <source>
        <dbReference type="ARBA" id="ARBA00004604"/>
    </source>
</evidence>
<keyword evidence="5 11" id="KW-0808">Transferase</keyword>
<dbReference type="InterPro" id="IPR029063">
    <property type="entry name" value="SAM-dependent_MTases_sf"/>
</dbReference>
<keyword evidence="2" id="KW-0690">Ribosome biogenesis</keyword>
<keyword evidence="4 11" id="KW-0489">Methyltransferase</keyword>
<evidence type="ECO:0000256" key="7">
    <source>
        <dbReference type="ARBA" id="ARBA00023242"/>
    </source>
</evidence>
<dbReference type="GO" id="GO:0000466">
    <property type="term" value="P:maturation of 5.8S rRNA from tricistronic rRNA transcript (SSU-rRNA, 5.8S rRNA, LSU-rRNA)"/>
    <property type="evidence" value="ECO:0007669"/>
    <property type="project" value="TreeGrafter"/>
</dbReference>
<dbReference type="Pfam" id="PF01728">
    <property type="entry name" value="FtsJ"/>
    <property type="match status" value="1"/>
</dbReference>
<organism evidence="11 12">
    <name type="scientific">Hamiltosporidium magnivora</name>
    <dbReference type="NCBI Taxonomy" id="148818"/>
    <lineage>
        <taxon>Eukaryota</taxon>
        <taxon>Fungi</taxon>
        <taxon>Fungi incertae sedis</taxon>
        <taxon>Microsporidia</taxon>
        <taxon>Dubosqiidae</taxon>
        <taxon>Hamiltosporidium</taxon>
    </lineage>
</organism>
<keyword evidence="12" id="KW-1185">Reference proteome</keyword>
<evidence type="ECO:0000313" key="12">
    <source>
        <dbReference type="Proteomes" id="UP000291404"/>
    </source>
</evidence>
<dbReference type="VEuPathDB" id="MicrosporidiaDB:CWI36_0373p0010"/>
<proteinExistence type="inferred from homology"/>
<dbReference type="InterPro" id="IPR002877">
    <property type="entry name" value="RNA_MeTrfase_FtsJ_dom"/>
</dbReference>
<feature type="coiled-coil region" evidence="8">
    <location>
        <begin position="650"/>
        <end position="677"/>
    </location>
</feature>
<feature type="domain" description="Ribosomal RNA methyltransferase SPB1-like C-terminal" evidence="10">
    <location>
        <begin position="519"/>
        <end position="660"/>
    </location>
</feature>
<keyword evidence="8" id="KW-0175">Coiled coil</keyword>
<dbReference type="VEuPathDB" id="MicrosporidiaDB:CWI39_0600p0010"/>
<dbReference type="Gene3D" id="3.40.50.150">
    <property type="entry name" value="Vaccinia Virus protein VP39"/>
    <property type="match status" value="1"/>
</dbReference>
<evidence type="ECO:0000256" key="6">
    <source>
        <dbReference type="ARBA" id="ARBA00022691"/>
    </source>
</evidence>
<evidence type="ECO:0000256" key="3">
    <source>
        <dbReference type="ARBA" id="ARBA00022552"/>
    </source>
</evidence>
<evidence type="ECO:0000259" key="10">
    <source>
        <dbReference type="Pfam" id="PF07780"/>
    </source>
</evidence>
<dbReference type="InterPro" id="IPR050082">
    <property type="entry name" value="RNA_methyltr_RlmE"/>
</dbReference>
<feature type="domain" description="Ribosomal RNA methyltransferase FtsJ" evidence="9">
    <location>
        <begin position="22"/>
        <end position="198"/>
    </location>
</feature>
<comment type="subcellular location">
    <subcellularLocation>
        <location evidence="1">Nucleus</location>
        <location evidence="1">Nucleolus</location>
    </subcellularLocation>
</comment>
<reference evidence="11 12" key="1">
    <citation type="submission" date="2017-12" db="EMBL/GenBank/DDBJ databases">
        <authorList>
            <person name="Pombert J.-F."/>
            <person name="Haag K.L."/>
            <person name="Ebert D."/>
        </authorList>
    </citation>
    <scope>NUCLEOTIDE SEQUENCE [LARGE SCALE GENOMIC DNA]</scope>
    <source>
        <strain evidence="11">BE-OM-2</strain>
    </source>
</reference>
<evidence type="ECO:0000313" key="11">
    <source>
        <dbReference type="EMBL" id="TBU06833.1"/>
    </source>
</evidence>
<dbReference type="AlphaFoldDB" id="A0A4Q9LFM6"/>
<accession>A0A4Q9LFM6</accession>
<keyword evidence="7" id="KW-0539">Nucleus</keyword>
<evidence type="ECO:0000256" key="8">
    <source>
        <dbReference type="SAM" id="Coils"/>
    </source>
</evidence>
<evidence type="ECO:0000256" key="4">
    <source>
        <dbReference type="ARBA" id="ARBA00022603"/>
    </source>
</evidence>